<feature type="region of interest" description="Disordered" evidence="2">
    <location>
        <begin position="222"/>
        <end position="246"/>
    </location>
</feature>
<evidence type="ECO:0000313" key="4">
    <source>
        <dbReference type="EMBL" id="GCE27259.1"/>
    </source>
</evidence>
<sequence length="452" mass="50256">MTNEQHLYQTAEESQLDEAARAAERARLRQGVMHVRIDHFYCTLEEQLDPSLRGQSFIVGTGTGRPNEPGRVIDVSPAAARMGLVVGMPLRRAHRMAPRTRFLPASYNHYQPILKQLKDRYRAYSRIIETLPVSDAFIDLRGCELPFTSPAALAERLCAEIAELGLNAMIGVANGKSTSELAALMSRRDGRDGVLYIPRGREASFVQTLPLSLLPKLRATGMGTITSTPETSERNSNNEGETKGEQQVDAVAVAEMVAHLHDFGITSFAQIAELSEEGLVRRLGQLGSWLYRVAIGEDDSLVIPDAPPLSQNARVHFHHQADADETCSALRKLADHLSERLQEQRLKGQSIALILWPNRLPRETRNLQPRDDNGEATTTIADETIGGQMLLDRHTDAADIIAHHGLMLFAHYHRSGMRYLQVQLRIGDMITTAPTSYYPPPARARGRLTRKL</sequence>
<keyword evidence="5" id="KW-1185">Reference proteome</keyword>
<dbReference type="PANTHER" id="PTHR11076">
    <property type="entry name" value="DNA REPAIR POLYMERASE UMUC / TRANSFERASE FAMILY MEMBER"/>
    <property type="match status" value="1"/>
</dbReference>
<dbReference type="GO" id="GO:0003684">
    <property type="term" value="F:damaged DNA binding"/>
    <property type="evidence" value="ECO:0007669"/>
    <property type="project" value="InterPro"/>
</dbReference>
<dbReference type="RefSeq" id="WP_161982123.1">
    <property type="nucleotide sequence ID" value="NZ_BIFT01000001.1"/>
</dbReference>
<dbReference type="GO" id="GO:0042276">
    <property type="term" value="P:error-prone translesion synthesis"/>
    <property type="evidence" value="ECO:0007669"/>
    <property type="project" value="TreeGrafter"/>
</dbReference>
<dbReference type="InterPro" id="IPR001126">
    <property type="entry name" value="UmuC"/>
</dbReference>
<protein>
    <recommendedName>
        <fullName evidence="3">UmuC domain-containing protein</fullName>
    </recommendedName>
</protein>
<dbReference type="GO" id="GO:0006281">
    <property type="term" value="P:DNA repair"/>
    <property type="evidence" value="ECO:0007669"/>
    <property type="project" value="InterPro"/>
</dbReference>
<dbReference type="GO" id="GO:0009432">
    <property type="term" value="P:SOS response"/>
    <property type="evidence" value="ECO:0007669"/>
    <property type="project" value="TreeGrafter"/>
</dbReference>
<dbReference type="Proteomes" id="UP000287171">
    <property type="component" value="Unassembled WGS sequence"/>
</dbReference>
<name>A0A402B7F4_9CHLR</name>
<dbReference type="PROSITE" id="PS50173">
    <property type="entry name" value="UMUC"/>
    <property type="match status" value="1"/>
</dbReference>
<comment type="similarity">
    <text evidence="1">Belongs to the DNA polymerase type-Y family.</text>
</comment>
<organism evidence="4 5">
    <name type="scientific">Dictyobacter alpinus</name>
    <dbReference type="NCBI Taxonomy" id="2014873"/>
    <lineage>
        <taxon>Bacteria</taxon>
        <taxon>Bacillati</taxon>
        <taxon>Chloroflexota</taxon>
        <taxon>Ktedonobacteria</taxon>
        <taxon>Ktedonobacterales</taxon>
        <taxon>Dictyobacteraceae</taxon>
        <taxon>Dictyobacter</taxon>
    </lineage>
</organism>
<dbReference type="Gene3D" id="3.40.1170.60">
    <property type="match status" value="1"/>
</dbReference>
<dbReference type="GO" id="GO:0003887">
    <property type="term" value="F:DNA-directed DNA polymerase activity"/>
    <property type="evidence" value="ECO:0007669"/>
    <property type="project" value="TreeGrafter"/>
</dbReference>
<feature type="compositionally biased region" description="Polar residues" evidence="2">
    <location>
        <begin position="223"/>
        <end position="239"/>
    </location>
</feature>
<evidence type="ECO:0000259" key="3">
    <source>
        <dbReference type="PROSITE" id="PS50173"/>
    </source>
</evidence>
<dbReference type="InterPro" id="IPR043128">
    <property type="entry name" value="Rev_trsase/Diguanyl_cyclase"/>
</dbReference>
<dbReference type="PANTHER" id="PTHR11076:SF33">
    <property type="entry name" value="DNA POLYMERASE KAPPA"/>
    <property type="match status" value="1"/>
</dbReference>
<accession>A0A402B7F4</accession>
<dbReference type="SUPFAM" id="SSF56672">
    <property type="entry name" value="DNA/RNA polymerases"/>
    <property type="match status" value="1"/>
</dbReference>
<dbReference type="InterPro" id="IPR043502">
    <property type="entry name" value="DNA/RNA_pol_sf"/>
</dbReference>
<evidence type="ECO:0000256" key="1">
    <source>
        <dbReference type="ARBA" id="ARBA00010945"/>
    </source>
</evidence>
<dbReference type="Gene3D" id="3.30.70.270">
    <property type="match status" value="1"/>
</dbReference>
<proteinExistence type="inferred from homology"/>
<gene>
    <name evidence="4" type="ORF">KDA_27430</name>
</gene>
<dbReference type="InterPro" id="IPR017961">
    <property type="entry name" value="DNA_pol_Y-fam_little_finger"/>
</dbReference>
<dbReference type="AlphaFoldDB" id="A0A402B7F4"/>
<comment type="caution">
    <text evidence="4">The sequence shown here is derived from an EMBL/GenBank/DDBJ whole genome shotgun (WGS) entry which is preliminary data.</text>
</comment>
<evidence type="ECO:0000256" key="2">
    <source>
        <dbReference type="SAM" id="MobiDB-lite"/>
    </source>
</evidence>
<dbReference type="Pfam" id="PF11799">
    <property type="entry name" value="IMS_C"/>
    <property type="match status" value="1"/>
</dbReference>
<evidence type="ECO:0000313" key="5">
    <source>
        <dbReference type="Proteomes" id="UP000287171"/>
    </source>
</evidence>
<dbReference type="InterPro" id="IPR050116">
    <property type="entry name" value="DNA_polymerase-Y"/>
</dbReference>
<dbReference type="GO" id="GO:0005829">
    <property type="term" value="C:cytosol"/>
    <property type="evidence" value="ECO:0007669"/>
    <property type="project" value="TreeGrafter"/>
</dbReference>
<dbReference type="EMBL" id="BIFT01000001">
    <property type="protein sequence ID" value="GCE27259.1"/>
    <property type="molecule type" value="Genomic_DNA"/>
</dbReference>
<dbReference type="Pfam" id="PF00817">
    <property type="entry name" value="IMS"/>
    <property type="match status" value="1"/>
</dbReference>
<dbReference type="Gene3D" id="1.10.150.20">
    <property type="entry name" value="5' to 3' exonuclease, C-terminal subdomain"/>
    <property type="match status" value="1"/>
</dbReference>
<feature type="domain" description="UmuC" evidence="3">
    <location>
        <begin position="32"/>
        <end position="218"/>
    </location>
</feature>
<reference evidence="5" key="1">
    <citation type="submission" date="2018-12" db="EMBL/GenBank/DDBJ databases">
        <title>Tengunoibacter tsumagoiensis gen. nov., sp. nov., Dictyobacter kobayashii sp. nov., D. alpinus sp. nov., and D. joshuensis sp. nov. and description of Dictyobacteraceae fam. nov. within the order Ktedonobacterales isolated from Tengu-no-mugimeshi.</title>
        <authorList>
            <person name="Wang C.M."/>
            <person name="Zheng Y."/>
            <person name="Sakai Y."/>
            <person name="Toyoda A."/>
            <person name="Minakuchi Y."/>
            <person name="Abe K."/>
            <person name="Yokota A."/>
            <person name="Yabe S."/>
        </authorList>
    </citation>
    <scope>NUCLEOTIDE SEQUENCE [LARGE SCALE GENOMIC DNA]</scope>
    <source>
        <strain evidence="5">Uno16</strain>
    </source>
</reference>